<protein>
    <recommendedName>
        <fullName evidence="4">Porin</fullName>
    </recommendedName>
</protein>
<dbReference type="Pfam" id="PF09694">
    <property type="entry name" value="Gcw_chp"/>
    <property type="match status" value="1"/>
</dbReference>
<name>A0A1B1ALQ7_9PROT</name>
<dbReference type="EMBL" id="CP013244">
    <property type="protein sequence ID" value="ANP47496.1"/>
    <property type="molecule type" value="Genomic_DNA"/>
</dbReference>
<feature type="chain" id="PRO_5008519003" description="Porin" evidence="1">
    <location>
        <begin position="26"/>
        <end position="240"/>
    </location>
</feature>
<reference evidence="2 3" key="1">
    <citation type="submission" date="2015-11" db="EMBL/GenBank/DDBJ databases">
        <title>Whole-Genome Sequence of Candidatus Oderbacter manganicum from the National Park Lower Oder Valley, Germany.</title>
        <authorList>
            <person name="Braun B."/>
            <person name="Liere K."/>
            <person name="Szewzyk U."/>
        </authorList>
    </citation>
    <scope>NUCLEOTIDE SEQUENCE [LARGE SCALE GENOMIC DNA]</scope>
    <source>
        <strain evidence="2 3">OTSz_A_272</strain>
    </source>
</reference>
<keyword evidence="1" id="KW-0732">Signal</keyword>
<accession>A0A1B1ALQ7</accession>
<evidence type="ECO:0008006" key="4">
    <source>
        <dbReference type="Google" id="ProtNLM"/>
    </source>
</evidence>
<dbReference type="STRING" id="1759059.ATE48_17060"/>
<dbReference type="InParanoid" id="A0A1B1ALQ7"/>
<dbReference type="OrthoDB" id="9793561at2"/>
<organism evidence="2 3">
    <name type="scientific">Candidatus Viadribacter manganicus</name>
    <dbReference type="NCBI Taxonomy" id="1759059"/>
    <lineage>
        <taxon>Bacteria</taxon>
        <taxon>Pseudomonadati</taxon>
        <taxon>Pseudomonadota</taxon>
        <taxon>Alphaproteobacteria</taxon>
        <taxon>Hyphomonadales</taxon>
        <taxon>Hyphomonadaceae</taxon>
        <taxon>Candidatus Viadribacter</taxon>
    </lineage>
</organism>
<evidence type="ECO:0000313" key="2">
    <source>
        <dbReference type="EMBL" id="ANP47496.1"/>
    </source>
</evidence>
<gene>
    <name evidence="2" type="ORF">ATE48_17060</name>
</gene>
<dbReference type="NCBIfam" id="TIGR02001">
    <property type="entry name" value="gcw_chp"/>
    <property type="match status" value="1"/>
</dbReference>
<evidence type="ECO:0000313" key="3">
    <source>
        <dbReference type="Proteomes" id="UP000092498"/>
    </source>
</evidence>
<dbReference type="Proteomes" id="UP000092498">
    <property type="component" value="Chromosome"/>
</dbReference>
<evidence type="ECO:0000256" key="1">
    <source>
        <dbReference type="SAM" id="SignalP"/>
    </source>
</evidence>
<dbReference type="SUPFAM" id="SSF56935">
    <property type="entry name" value="Porins"/>
    <property type="match status" value="1"/>
</dbReference>
<dbReference type="AlphaFoldDB" id="A0A1B1ALQ7"/>
<feature type="signal peptide" evidence="1">
    <location>
        <begin position="1"/>
        <end position="25"/>
    </location>
</feature>
<proteinExistence type="predicted"/>
<sequence length="240" mass="25351">MIKGAKLLGLAAAAGAIMAGGTAQAETDVSFNVGIATDYIFRGIDQTGYYDEGQAFGGVDATSGSFYAGAWISNTGPNPAQFIEYDLYAGWKPVVGPVTFDLGLIYYGYTDSDLGDESELSTYELKGAASIATGGATWGAAVYWTPNFSGDFDGSDDNGGFYYEANAAYTFSNNATLSGAIGAAEVDDYTIDSYTTWNVGVSYPIIENLLIDARYIDTDDDAYAFGYAGDRLIGTLKVTF</sequence>
<dbReference type="KEGG" id="cbot:ATE48_17060"/>
<dbReference type="InterPro" id="IPR010239">
    <property type="entry name" value="CHP02001"/>
</dbReference>
<dbReference type="RefSeq" id="WP_066773683.1">
    <property type="nucleotide sequence ID" value="NZ_CP013244.1"/>
</dbReference>
<keyword evidence="3" id="KW-1185">Reference proteome</keyword>